<organism evidence="2 3">
    <name type="scientific">Paenibacillus thermoaerophilus</name>
    <dbReference type="NCBI Taxonomy" id="1215385"/>
    <lineage>
        <taxon>Bacteria</taxon>
        <taxon>Bacillati</taxon>
        <taxon>Bacillota</taxon>
        <taxon>Bacilli</taxon>
        <taxon>Bacillales</taxon>
        <taxon>Paenibacillaceae</taxon>
        <taxon>Paenibacillus</taxon>
    </lineage>
</organism>
<dbReference type="Gene3D" id="2.130.10.10">
    <property type="entry name" value="YVTN repeat-like/Quinoprotein amine dehydrogenase"/>
    <property type="match status" value="2"/>
</dbReference>
<name>A0ABW2V233_9BACL</name>
<dbReference type="EMBL" id="JBHTGQ010000004">
    <property type="protein sequence ID" value="MFC7748836.1"/>
    <property type="molecule type" value="Genomic_DNA"/>
</dbReference>
<dbReference type="InterPro" id="IPR015943">
    <property type="entry name" value="WD40/YVTN_repeat-like_dom_sf"/>
</dbReference>
<dbReference type="Proteomes" id="UP001596528">
    <property type="component" value="Unassembled WGS sequence"/>
</dbReference>
<evidence type="ECO:0000256" key="1">
    <source>
        <dbReference type="SAM" id="MobiDB-lite"/>
    </source>
</evidence>
<keyword evidence="3" id="KW-1185">Reference proteome</keyword>
<dbReference type="RefSeq" id="WP_138788817.1">
    <property type="nucleotide sequence ID" value="NZ_JBHTGQ010000004.1"/>
</dbReference>
<dbReference type="InterPro" id="IPR011047">
    <property type="entry name" value="Quinoprotein_ADH-like_sf"/>
</dbReference>
<feature type="region of interest" description="Disordered" evidence="1">
    <location>
        <begin position="1"/>
        <end position="29"/>
    </location>
</feature>
<dbReference type="SUPFAM" id="SSF101898">
    <property type="entry name" value="NHL repeat"/>
    <property type="match status" value="1"/>
</dbReference>
<comment type="caution">
    <text evidence="2">The sequence shown here is derived from an EMBL/GenBank/DDBJ whole genome shotgun (WGS) entry which is preliminary data.</text>
</comment>
<sequence>MNESHNRLSPEPQSVSGLPRFGPPTPLGHPVTTAQTVSAAYGVEDGANVVYTTVSGSASSGNCARFNVIDIDNGKRLGSYPLEATSYVPVHHRTADGRVWIGGAGNLFVYSPASKTVTNLGSPIPGTQSIWALTSDESGNVYGGIYSSTVGGRVFRVDAETLEMADLLGGRVDDGTDPDDDGIAEDYVRSIAYYGGRLYAGTGTTNGRVWIIDPVTKEKRRIEMPGLPDDAIYAGKYDRLGAVYGLTVVGNKLFAFFNGSFTVHVYDLNKRQWMDKAIANVRGFLAVTPERGGKVYTSKQDKLLWEIDVETLEERPAMPFDDSIRETAWIEVRNQPDWPGASMVTISIDGRVMLYDPANGRRKALGRLVEGQPNPIQSLETGPDGKLYMSCYLGILGAQYDPKTETFTTFPLGQAEGIGFVGDTAYFGVYPKAEICAWDMRTPLPAASGPEEIFKLNEEQDRPFVVTEGGGKLLIGSIPGYSAHGGALAVYDPQASADRGEPVLEVHRHVVNNQSVAGLLWRNGLVYGSTSIHGGLGSKPAAKEAKLFVWDPATRKTIHVWTPELDFGGAREMISGLTEGPDGLIWAALNGGVFAFDPDTRQVVKAKELYPETGAYGRWRPVHQRWGADGLLYSDLGGKLTVIDPQSLDHRKIADNVQLFALDRRNRVYAASGSRLWRYDAE</sequence>
<accession>A0ABW2V233</accession>
<evidence type="ECO:0000313" key="3">
    <source>
        <dbReference type="Proteomes" id="UP001596528"/>
    </source>
</evidence>
<gene>
    <name evidence="2" type="ORF">ACFQWB_02605</name>
</gene>
<evidence type="ECO:0000313" key="2">
    <source>
        <dbReference type="EMBL" id="MFC7748836.1"/>
    </source>
</evidence>
<proteinExistence type="predicted"/>
<dbReference type="SUPFAM" id="SSF50998">
    <property type="entry name" value="Quinoprotein alcohol dehydrogenase-like"/>
    <property type="match status" value="1"/>
</dbReference>
<reference evidence="3" key="1">
    <citation type="journal article" date="2019" name="Int. J. Syst. Evol. Microbiol.">
        <title>The Global Catalogue of Microorganisms (GCM) 10K type strain sequencing project: providing services to taxonomists for standard genome sequencing and annotation.</title>
        <authorList>
            <consortium name="The Broad Institute Genomics Platform"/>
            <consortium name="The Broad Institute Genome Sequencing Center for Infectious Disease"/>
            <person name="Wu L."/>
            <person name="Ma J."/>
        </authorList>
    </citation>
    <scope>NUCLEOTIDE SEQUENCE [LARGE SCALE GENOMIC DNA]</scope>
    <source>
        <strain evidence="3">JCM 18657</strain>
    </source>
</reference>
<protein>
    <submittedName>
        <fullName evidence="2">Uncharacterized protein</fullName>
    </submittedName>
</protein>